<dbReference type="AlphaFoldDB" id="A0A6J2TIL0"/>
<proteinExistence type="predicted"/>
<dbReference type="RefSeq" id="XP_030374862.1">
    <property type="nucleotide sequence ID" value="XM_030519002.1"/>
</dbReference>
<evidence type="ECO:0000313" key="4">
    <source>
        <dbReference type="RefSeq" id="XP_030374862.1"/>
    </source>
</evidence>
<evidence type="ECO:0000256" key="2">
    <source>
        <dbReference type="SAM" id="MobiDB-lite"/>
    </source>
</evidence>
<reference evidence="4 5" key="1">
    <citation type="submission" date="2025-04" db="UniProtKB">
        <authorList>
            <consortium name="RefSeq"/>
        </authorList>
    </citation>
    <scope>IDENTIFICATION</scope>
    <source>
        <strain evidence="4 5">11010-0011.00</strain>
        <tissue evidence="4 5">Whole body</tissue>
    </source>
</reference>
<feature type="region of interest" description="Disordered" evidence="2">
    <location>
        <begin position="886"/>
        <end position="908"/>
    </location>
</feature>
<keyword evidence="1" id="KW-0802">TPR repeat</keyword>
<feature type="region of interest" description="Disordered" evidence="2">
    <location>
        <begin position="666"/>
        <end position="873"/>
    </location>
</feature>
<feature type="region of interest" description="Disordered" evidence="2">
    <location>
        <begin position="441"/>
        <end position="478"/>
    </location>
</feature>
<dbReference type="RefSeq" id="XP_030374863.1">
    <property type="nucleotide sequence ID" value="XM_030519003.1"/>
</dbReference>
<dbReference type="OrthoDB" id="1914839at2759"/>
<feature type="repeat" description="TPR" evidence="1">
    <location>
        <begin position="366"/>
        <end position="399"/>
    </location>
</feature>
<feature type="repeat" description="TPR" evidence="1">
    <location>
        <begin position="325"/>
        <end position="358"/>
    </location>
</feature>
<feature type="compositionally biased region" description="Basic residues" evidence="2">
    <location>
        <begin position="759"/>
        <end position="806"/>
    </location>
</feature>
<feature type="region of interest" description="Disordered" evidence="2">
    <location>
        <begin position="589"/>
        <end position="649"/>
    </location>
</feature>
<keyword evidence="3" id="KW-1185">Reference proteome</keyword>
<evidence type="ECO:0000313" key="5">
    <source>
        <dbReference type="RefSeq" id="XP_030374863.1"/>
    </source>
</evidence>
<sequence>MNANYIARALCYHGQPMQKIWEDERSVEDLRNMGLIQPNYSVYQERQKFFTFQERAKRLKMHQFLARKAIDLYDRHLVANVMEDSLLAQAQDYVVPLAPFEYFLNVKDKGDGGRYRMSALKPGDIICAAVQKIVGSARIVVKPLCTAEPLHFYLADIPIKAALIGSTRNFAPNDFLRCEILEVSADAERLTLGTAPGNQSNATDIKLGLCELTDFPKYYRQIHSLGLGHTPHYEEQLLESLEFQNPNYDVLFQMNGIQPNSSLTLISYLKAGFPEQDYAAELRQKQASQWAFRSVADGIEHFKNGQQVEAFQCLNKALHIDPRNVEGLVARGALYANRGSFLKAIEDFEKALCLNKYHVNARKYMGETLVALGRSYEEDNRLPEAIKAYNDCLHLLPQHEQARQLLDALQRPQVAQMSQLYGDIHTHMPVGGNMGKAAIVAAQTAHSSDDDSSSSGSESESDDQIPTGKPHHHGAGLHFNQPFYAMEPAVSDAQKANEFKLDDDETMSSVRKLLRDANKHKKAKKKGKKKQSRGRSKDKGNPKREQRDMDTVEMLKKIDFNEAYRLMTSARNEAQLKANLQKYIEQSQHFSLKPSESSPPPPPSINMMSNAYDHMGPSTSQYAASVAASSSHEERPPPAPKSNESQKLSFQIKKIDKFGMVRLATPLNRQQSSSHSRSRSRSGTNSPHKRRNERRQPSSHRSGPLRSHSPSPRFRSRRFRSNSRSRTRSPARKRYVPGRYAQLRGGNRYNNFLRDRSRSRSFGRRRPSPFHSRRRTPSPFQPRRRTPSPFQPRRRTPSPFQPHRHSGSTSPKRERNNQRGRGRGRYTWVRTADARTNVDKHADSNGQRRKSKSNDCAGKKPPNAAEKGNDPTIEEIDEMIKEARKERKQGIIESDKNILKKVQSTNEK</sequence>
<dbReference type="PROSITE" id="PS50005">
    <property type="entry name" value="TPR"/>
    <property type="match status" value="2"/>
</dbReference>
<feature type="compositionally biased region" description="Basic and acidic residues" evidence="2">
    <location>
        <begin position="886"/>
        <end position="898"/>
    </location>
</feature>
<dbReference type="PANTHER" id="PTHR23184:SF9">
    <property type="entry name" value="TETRATRICOPEPTIDE REPEAT PROTEIN 14"/>
    <property type="match status" value="1"/>
</dbReference>
<feature type="compositionally biased region" description="Low complexity" evidence="2">
    <location>
        <begin position="618"/>
        <end position="630"/>
    </location>
</feature>
<dbReference type="SUPFAM" id="SSF48452">
    <property type="entry name" value="TPR-like"/>
    <property type="match status" value="1"/>
</dbReference>
<dbReference type="InterPro" id="IPR011990">
    <property type="entry name" value="TPR-like_helical_dom_sf"/>
</dbReference>
<name>A0A6J2TIL0_DROLE</name>
<feature type="region of interest" description="Disordered" evidence="2">
    <location>
        <begin position="515"/>
        <end position="553"/>
    </location>
</feature>
<dbReference type="Gene3D" id="1.25.40.10">
    <property type="entry name" value="Tetratricopeptide repeat domain"/>
    <property type="match status" value="1"/>
</dbReference>
<dbReference type="PANTHER" id="PTHR23184">
    <property type="entry name" value="TETRATRICOPEPTIDE REPEAT PROTEIN 14"/>
    <property type="match status" value="1"/>
</dbReference>
<feature type="compositionally biased region" description="Basic residues" evidence="2">
    <location>
        <begin position="714"/>
        <end position="736"/>
    </location>
</feature>
<feature type="compositionally biased region" description="Basic and acidic residues" evidence="2">
    <location>
        <begin position="832"/>
        <end position="843"/>
    </location>
</feature>
<evidence type="ECO:0000256" key="1">
    <source>
        <dbReference type="PROSITE-ProRule" id="PRU00339"/>
    </source>
</evidence>
<dbReference type="InterPro" id="IPR019734">
    <property type="entry name" value="TPR_rpt"/>
</dbReference>
<dbReference type="InterPro" id="IPR039190">
    <property type="entry name" value="TTC14"/>
</dbReference>
<evidence type="ECO:0000313" key="3">
    <source>
        <dbReference type="Proteomes" id="UP000504634"/>
    </source>
</evidence>
<feature type="compositionally biased region" description="Basic residues" evidence="2">
    <location>
        <begin position="518"/>
        <end position="534"/>
    </location>
</feature>
<feature type="compositionally biased region" description="Basic and acidic residues" evidence="2">
    <location>
        <begin position="535"/>
        <end position="553"/>
    </location>
</feature>
<gene>
    <name evidence="4 5" type="primary">LOC115624349</name>
</gene>
<accession>A0A6J2TIL0</accession>
<protein>
    <submittedName>
        <fullName evidence="4 5">Tetratricopeptide repeat protein 14 homolog isoform X1</fullName>
    </submittedName>
</protein>
<organism evidence="3 4">
    <name type="scientific">Drosophila lebanonensis</name>
    <name type="common">Fruit fly</name>
    <name type="synonym">Scaptodrosophila lebanonensis</name>
    <dbReference type="NCBI Taxonomy" id="7225"/>
    <lineage>
        <taxon>Eukaryota</taxon>
        <taxon>Metazoa</taxon>
        <taxon>Ecdysozoa</taxon>
        <taxon>Arthropoda</taxon>
        <taxon>Hexapoda</taxon>
        <taxon>Insecta</taxon>
        <taxon>Pterygota</taxon>
        <taxon>Neoptera</taxon>
        <taxon>Endopterygota</taxon>
        <taxon>Diptera</taxon>
        <taxon>Brachycera</taxon>
        <taxon>Muscomorpha</taxon>
        <taxon>Ephydroidea</taxon>
        <taxon>Drosophilidae</taxon>
        <taxon>Scaptodrosophila</taxon>
    </lineage>
</organism>
<dbReference type="GeneID" id="115624349"/>
<dbReference type="SMART" id="SM00028">
    <property type="entry name" value="TPR"/>
    <property type="match status" value="3"/>
</dbReference>
<dbReference type="Proteomes" id="UP000504634">
    <property type="component" value="Unplaced"/>
</dbReference>